<evidence type="ECO:0000256" key="2">
    <source>
        <dbReference type="ARBA" id="ARBA00006787"/>
    </source>
</evidence>
<dbReference type="PANTHER" id="PTHR10543:SF89">
    <property type="entry name" value="CAROTENOID 9,10(9',10')-CLEAVAGE DIOXYGENASE 1"/>
    <property type="match status" value="1"/>
</dbReference>
<keyword evidence="4" id="KW-0560">Oxidoreductase</keyword>
<dbReference type="InterPro" id="IPR004294">
    <property type="entry name" value="Carotenoid_Oase"/>
</dbReference>
<comment type="similarity">
    <text evidence="2">Belongs to the carotenoid oxygenase family.</text>
</comment>
<keyword evidence="3" id="KW-0479">Metal-binding</keyword>
<evidence type="ECO:0000313" key="7">
    <source>
        <dbReference type="Proteomes" id="UP001143304"/>
    </source>
</evidence>
<reference evidence="6" key="1">
    <citation type="submission" date="2019-02" db="EMBL/GenBank/DDBJ databases">
        <authorList>
            <person name="Li S.-H."/>
        </authorList>
    </citation>
    <scope>NUCLEOTIDE SEQUENCE</scope>
    <source>
        <strain evidence="6">IMCC11814</strain>
    </source>
</reference>
<organism evidence="6 7">
    <name type="scientific">Candidatus Marimicrobium litorale</name>
    <dbReference type="NCBI Taxonomy" id="2518991"/>
    <lineage>
        <taxon>Bacteria</taxon>
        <taxon>Pseudomonadati</taxon>
        <taxon>Pseudomonadota</taxon>
        <taxon>Gammaproteobacteria</taxon>
        <taxon>Cellvibrionales</taxon>
        <taxon>Halieaceae</taxon>
        <taxon>Marimicrobium</taxon>
    </lineage>
</organism>
<dbReference type="GO" id="GO:0051213">
    <property type="term" value="F:dioxygenase activity"/>
    <property type="evidence" value="ECO:0007669"/>
    <property type="project" value="UniProtKB-KW"/>
</dbReference>
<keyword evidence="7" id="KW-1185">Reference proteome</keyword>
<evidence type="ECO:0000256" key="5">
    <source>
        <dbReference type="ARBA" id="ARBA00023004"/>
    </source>
</evidence>
<protein>
    <submittedName>
        <fullName evidence="6">Dioxygenase</fullName>
    </submittedName>
</protein>
<evidence type="ECO:0000256" key="3">
    <source>
        <dbReference type="ARBA" id="ARBA00022723"/>
    </source>
</evidence>
<evidence type="ECO:0000256" key="1">
    <source>
        <dbReference type="ARBA" id="ARBA00001954"/>
    </source>
</evidence>
<accession>A0ABT3T482</accession>
<evidence type="ECO:0000313" key="6">
    <source>
        <dbReference type="EMBL" id="MCX2977077.1"/>
    </source>
</evidence>
<dbReference type="PANTHER" id="PTHR10543">
    <property type="entry name" value="BETA-CAROTENE DIOXYGENASE"/>
    <property type="match status" value="1"/>
</dbReference>
<dbReference type="EMBL" id="SHNO01000001">
    <property type="protein sequence ID" value="MCX2977077.1"/>
    <property type="molecule type" value="Genomic_DNA"/>
</dbReference>
<dbReference type="Pfam" id="PF03055">
    <property type="entry name" value="RPE65"/>
    <property type="match status" value="1"/>
</dbReference>
<sequence>MMNQPVEQPFYLKDNFAPVSEEISESHLQVVGNIPPGLNGRLLRNGPNPQTGWSDHWFFGNGMIHGVEFCNGKANGYRNRYVRTTLYDDPGADSGEAMMDLAKSAANTHVIHHAGKILALEEAHLPWEVSPELDTIKAWDFNGKLETPMTAHPKVCPVTGELLFFAYGLFPPYLTYHRANAQGELVQSEQITVPGGTMMHDFNITENYVIWMDLPAVWDIESLAGEGLPIKWDESYGARLGVMPRTGGDSDVTWYNIDPCYVYHPLNAYEDGDNIVLDVCRLANMIADGIDSPAFMTRWVINRSSGTVSETQIDDRNTEFPRVPDTLIGQKHRYGYVAGLAASAPYGERYIKYDFGDFSAKTLELGPGRQGSEAVFVADPSGSSEDDGWLLAYVYDQSTECSEVLILDASTLSEEARVLLPARVPMGFHGSWVPA</sequence>
<name>A0ABT3T482_9GAMM</name>
<keyword evidence="5" id="KW-0408">Iron</keyword>
<comment type="cofactor">
    <cofactor evidence="1">
        <name>Fe(2+)</name>
        <dbReference type="ChEBI" id="CHEBI:29033"/>
    </cofactor>
</comment>
<evidence type="ECO:0000256" key="4">
    <source>
        <dbReference type="ARBA" id="ARBA00023002"/>
    </source>
</evidence>
<proteinExistence type="inferred from homology"/>
<comment type="caution">
    <text evidence="6">The sequence shown here is derived from an EMBL/GenBank/DDBJ whole genome shotgun (WGS) entry which is preliminary data.</text>
</comment>
<keyword evidence="6" id="KW-0223">Dioxygenase</keyword>
<gene>
    <name evidence="6" type="ORF">EYC82_06885</name>
</gene>
<dbReference type="Proteomes" id="UP001143304">
    <property type="component" value="Unassembled WGS sequence"/>
</dbReference>